<protein>
    <recommendedName>
        <fullName evidence="3">DUF2808 domain-containing protein</fullName>
    </recommendedName>
</protein>
<dbReference type="EMBL" id="PVWK01000117">
    <property type="protein sequence ID" value="PSB25976.1"/>
    <property type="molecule type" value="Genomic_DNA"/>
</dbReference>
<name>A0A2T1DZQ2_9CYAN</name>
<keyword evidence="2" id="KW-1185">Reference proteome</keyword>
<evidence type="ECO:0000313" key="1">
    <source>
        <dbReference type="EMBL" id="PSB25976.1"/>
    </source>
</evidence>
<comment type="caution">
    <text evidence="1">The sequence shown here is derived from an EMBL/GenBank/DDBJ whole genome shotgun (WGS) entry which is preliminary data.</text>
</comment>
<dbReference type="Proteomes" id="UP000239576">
    <property type="component" value="Unassembled WGS sequence"/>
</dbReference>
<gene>
    <name evidence="1" type="ORF">C7B82_20950</name>
</gene>
<organism evidence="1 2">
    <name type="scientific">Stenomitos frigidus ULC18</name>
    <dbReference type="NCBI Taxonomy" id="2107698"/>
    <lineage>
        <taxon>Bacteria</taxon>
        <taxon>Bacillati</taxon>
        <taxon>Cyanobacteriota</taxon>
        <taxon>Cyanophyceae</taxon>
        <taxon>Leptolyngbyales</taxon>
        <taxon>Leptolyngbyaceae</taxon>
        <taxon>Stenomitos</taxon>
    </lineage>
</organism>
<proteinExistence type="predicted"/>
<dbReference type="Pfam" id="PF10989">
    <property type="entry name" value="DUF2808"/>
    <property type="match status" value="1"/>
</dbReference>
<dbReference type="InterPro" id="IPR021256">
    <property type="entry name" value="DUF2808"/>
</dbReference>
<reference evidence="1 2" key="2">
    <citation type="submission" date="2018-03" db="EMBL/GenBank/DDBJ databases">
        <title>The ancient ancestry and fast evolution of plastids.</title>
        <authorList>
            <person name="Moore K.R."/>
            <person name="Magnabosco C."/>
            <person name="Momper L."/>
            <person name="Gold D.A."/>
            <person name="Bosak T."/>
            <person name="Fournier G.P."/>
        </authorList>
    </citation>
    <scope>NUCLEOTIDE SEQUENCE [LARGE SCALE GENOMIC DNA]</scope>
    <source>
        <strain evidence="1 2">ULC18</strain>
    </source>
</reference>
<evidence type="ECO:0000313" key="2">
    <source>
        <dbReference type="Proteomes" id="UP000239576"/>
    </source>
</evidence>
<sequence length="178" mass="19510">MFPRSFVKRAVSGLAIAGLLVAGLPLLSAAQGLPGLTIFGGVKGEDNLNYRLDFGGRAGVSGERYRLRIPAKKMKLAVAQFSIAYPDYFKGQFDTKDVEVIVKNKSVPLQEVNWNKENNFIEIFPTDPVPAGSSVEIQLANVRNPNSGVYYFNCQVLSPGDTPLLRYIGTWVISIDNN</sequence>
<dbReference type="RefSeq" id="WP_106258307.1">
    <property type="nucleotide sequence ID" value="NZ_CAWNSW010000166.1"/>
</dbReference>
<accession>A0A2T1DZQ2</accession>
<dbReference type="AlphaFoldDB" id="A0A2T1DZQ2"/>
<evidence type="ECO:0008006" key="3">
    <source>
        <dbReference type="Google" id="ProtNLM"/>
    </source>
</evidence>
<dbReference type="OrthoDB" id="464559at2"/>
<reference evidence="2" key="1">
    <citation type="submission" date="2018-02" db="EMBL/GenBank/DDBJ databases">
        <authorList>
            <person name="Moore K."/>
            <person name="Momper L."/>
        </authorList>
    </citation>
    <scope>NUCLEOTIDE SEQUENCE [LARGE SCALE GENOMIC DNA]</scope>
    <source>
        <strain evidence="2">ULC18</strain>
    </source>
</reference>